<dbReference type="RefSeq" id="XP_008030874.1">
    <property type="nucleotide sequence ID" value="XM_008032683.1"/>
</dbReference>
<dbReference type="HOGENOM" id="CLU_2591307_0_0_1"/>
<keyword evidence="3" id="KW-1185">Reference proteome</keyword>
<feature type="region of interest" description="Disordered" evidence="1">
    <location>
        <begin position="1"/>
        <end position="80"/>
    </location>
</feature>
<name>R0JYR7_EXST2</name>
<dbReference type="GeneID" id="19397722"/>
<dbReference type="AlphaFoldDB" id="R0JYR7"/>
<dbReference type="Proteomes" id="UP000016935">
    <property type="component" value="Unassembled WGS sequence"/>
</dbReference>
<evidence type="ECO:0000313" key="2">
    <source>
        <dbReference type="EMBL" id="EOA81392.1"/>
    </source>
</evidence>
<gene>
    <name evidence="2" type="ORF">SETTUDRAFT_157326</name>
</gene>
<proteinExistence type="predicted"/>
<accession>R0JYR7</accession>
<organism evidence="2 3">
    <name type="scientific">Exserohilum turcicum (strain 28A)</name>
    <name type="common">Northern leaf blight fungus</name>
    <name type="synonym">Setosphaeria turcica</name>
    <dbReference type="NCBI Taxonomy" id="671987"/>
    <lineage>
        <taxon>Eukaryota</taxon>
        <taxon>Fungi</taxon>
        <taxon>Dikarya</taxon>
        <taxon>Ascomycota</taxon>
        <taxon>Pezizomycotina</taxon>
        <taxon>Dothideomycetes</taxon>
        <taxon>Pleosporomycetidae</taxon>
        <taxon>Pleosporales</taxon>
        <taxon>Pleosporineae</taxon>
        <taxon>Pleosporaceae</taxon>
        <taxon>Exserohilum</taxon>
    </lineage>
</organism>
<evidence type="ECO:0000313" key="3">
    <source>
        <dbReference type="Proteomes" id="UP000016935"/>
    </source>
</evidence>
<feature type="compositionally biased region" description="Polar residues" evidence="1">
    <location>
        <begin position="1"/>
        <end position="18"/>
    </location>
</feature>
<sequence>MRSMNQNCANQPNKSAQGSMRPEHKSQNTNTRSNTTLALSSKAGRTHIHEGTKRAALPATQAQAYSIHSFRPSPRAHTTV</sequence>
<reference evidence="2 3" key="2">
    <citation type="journal article" date="2013" name="PLoS Genet.">
        <title>Comparative genome structure, secondary metabolite, and effector coding capacity across Cochliobolus pathogens.</title>
        <authorList>
            <person name="Condon B.J."/>
            <person name="Leng Y."/>
            <person name="Wu D."/>
            <person name="Bushley K.E."/>
            <person name="Ohm R.A."/>
            <person name="Otillar R."/>
            <person name="Martin J."/>
            <person name="Schackwitz W."/>
            <person name="Grimwood J."/>
            <person name="MohdZainudin N."/>
            <person name="Xue C."/>
            <person name="Wang R."/>
            <person name="Manning V.A."/>
            <person name="Dhillon B."/>
            <person name="Tu Z.J."/>
            <person name="Steffenson B.J."/>
            <person name="Salamov A."/>
            <person name="Sun H."/>
            <person name="Lowry S."/>
            <person name="LaButti K."/>
            <person name="Han J."/>
            <person name="Copeland A."/>
            <person name="Lindquist E."/>
            <person name="Barry K."/>
            <person name="Schmutz J."/>
            <person name="Baker S.E."/>
            <person name="Ciuffetti L.M."/>
            <person name="Grigoriev I.V."/>
            <person name="Zhong S."/>
            <person name="Turgeon B.G."/>
        </authorList>
    </citation>
    <scope>NUCLEOTIDE SEQUENCE [LARGE SCALE GENOMIC DNA]</scope>
    <source>
        <strain evidence="3">28A</strain>
    </source>
</reference>
<dbReference type="EMBL" id="KB908866">
    <property type="protein sequence ID" value="EOA81392.1"/>
    <property type="molecule type" value="Genomic_DNA"/>
</dbReference>
<evidence type="ECO:0000256" key="1">
    <source>
        <dbReference type="SAM" id="MobiDB-lite"/>
    </source>
</evidence>
<protein>
    <submittedName>
        <fullName evidence="2">Uncharacterized protein</fullName>
    </submittedName>
</protein>
<feature type="compositionally biased region" description="Polar residues" evidence="1">
    <location>
        <begin position="27"/>
        <end position="39"/>
    </location>
</feature>
<reference evidence="2 3" key="1">
    <citation type="journal article" date="2012" name="PLoS Pathog.">
        <title>Diverse lifestyles and strategies of plant pathogenesis encoded in the genomes of eighteen Dothideomycetes fungi.</title>
        <authorList>
            <person name="Ohm R.A."/>
            <person name="Feau N."/>
            <person name="Henrissat B."/>
            <person name="Schoch C.L."/>
            <person name="Horwitz B.A."/>
            <person name="Barry K.W."/>
            <person name="Condon B.J."/>
            <person name="Copeland A.C."/>
            <person name="Dhillon B."/>
            <person name="Glaser F."/>
            <person name="Hesse C.N."/>
            <person name="Kosti I."/>
            <person name="LaButti K."/>
            <person name="Lindquist E.A."/>
            <person name="Lucas S."/>
            <person name="Salamov A.A."/>
            <person name="Bradshaw R.E."/>
            <person name="Ciuffetti L."/>
            <person name="Hamelin R.C."/>
            <person name="Kema G.H.J."/>
            <person name="Lawrence C."/>
            <person name="Scott J.A."/>
            <person name="Spatafora J.W."/>
            <person name="Turgeon B.G."/>
            <person name="de Wit P.J.G.M."/>
            <person name="Zhong S."/>
            <person name="Goodwin S.B."/>
            <person name="Grigoriev I.V."/>
        </authorList>
    </citation>
    <scope>NUCLEOTIDE SEQUENCE [LARGE SCALE GENOMIC DNA]</scope>
    <source>
        <strain evidence="3">28A</strain>
    </source>
</reference>